<dbReference type="AlphaFoldDB" id="A0A266LZH6"/>
<organism evidence="1 2">
    <name type="scientific">Pseudomonas fragi</name>
    <dbReference type="NCBI Taxonomy" id="296"/>
    <lineage>
        <taxon>Bacteria</taxon>
        <taxon>Pseudomonadati</taxon>
        <taxon>Pseudomonadota</taxon>
        <taxon>Gammaproteobacteria</taxon>
        <taxon>Pseudomonadales</taxon>
        <taxon>Pseudomonadaceae</taxon>
        <taxon>Pseudomonas</taxon>
    </lineage>
</organism>
<dbReference type="GO" id="GO:0016788">
    <property type="term" value="F:hydrolase activity, acting on ester bonds"/>
    <property type="evidence" value="ECO:0007669"/>
    <property type="project" value="UniProtKB-ARBA"/>
</dbReference>
<dbReference type="EMBL" id="NQKL01000003">
    <property type="protein sequence ID" value="OZY42797.1"/>
    <property type="molecule type" value="Genomic_DNA"/>
</dbReference>
<evidence type="ECO:0000313" key="1">
    <source>
        <dbReference type="EMBL" id="OZY42797.1"/>
    </source>
</evidence>
<reference evidence="1 2" key="1">
    <citation type="submission" date="2017-08" db="EMBL/GenBank/DDBJ databases">
        <title>Genomic and metabolic characterisation of spoilage-associated Pseudomonas species.</title>
        <authorList>
            <person name="Stanborough T."/>
            <person name="Fegan N."/>
            <person name="Powell S.M."/>
            <person name="Singh T."/>
            <person name="Tamplin M.L."/>
            <person name="Chandry P.S."/>
        </authorList>
    </citation>
    <scope>NUCLEOTIDE SEQUENCE [LARGE SCALE GENOMIC DNA]</scope>
    <source>
        <strain evidence="1 2">F1820</strain>
    </source>
</reference>
<name>A0A266LZH6_PSEFR</name>
<dbReference type="Proteomes" id="UP000216113">
    <property type="component" value="Unassembled WGS sequence"/>
</dbReference>
<protein>
    <recommendedName>
        <fullName evidence="3">SGNH hydrolase-type esterase domain-containing protein</fullName>
    </recommendedName>
</protein>
<dbReference type="Gene3D" id="3.40.50.1110">
    <property type="entry name" value="SGNH hydrolase"/>
    <property type="match status" value="1"/>
</dbReference>
<evidence type="ECO:0008006" key="3">
    <source>
        <dbReference type="Google" id="ProtNLM"/>
    </source>
</evidence>
<evidence type="ECO:0000313" key="2">
    <source>
        <dbReference type="Proteomes" id="UP000216113"/>
    </source>
</evidence>
<comment type="caution">
    <text evidence="1">The sequence shown here is derived from an EMBL/GenBank/DDBJ whole genome shotgun (WGS) entry which is preliminary data.</text>
</comment>
<sequence length="661" mass="70328">MANAENTDLLALGNEHAYPDRKGALRKSWKGMESDFSSSQNSREQLYDLDRFERGSEFAEDQDIRAAEFNWFLKSSGYETPVDYAPGVAVTRLTQQVRYLGELYRAKASAIPFTTSTFAADLDKWLSNGDNSIRQELGDPRKGGALLRTESIYGSEQVGDTLNRHELTGQEAGVAKYQGQNAGVARLFLAGYDSLTDGAGGSDWHRYFRKIMRGQLGYGGPGLQLFDNTVAAQEGAAFGVSGMSPIVENGQNYTYSLGGKGVYAVAATGSAYLDWRPGSAWKSARVYYLKQPGGGTFNIGTSDQTVAAMVSVDTVSDSFGLGFIDVSIGSGSSGRGVAVRTVTGAVCLFGGLFINSDTGFLFGNIARGGRKLADVAAQDSLLRKQWFAALQPSYFLLNGGANDKSTRTGAQHNADLTKIITDVQEVSPTTSIVLIQHNHIYGEETTFLPEQALQKIAVAKAKGVGYFDVRRLLGSYVTANMGGYMFDGTHPSDKANRAIAGYYAEQIGFSANSADPGAASYNPGGTDLVVRAGSLSTKHFVVAAGVKTQIYKLGLAAGFTNTTLRMTVCCNRNGSGLSATKLILVTVRNGTSGNSATGVTTPATAYSILDANAGDFTISAEVVSGKCIISTTPAEYDSNIVVECDYSVPYNPSAGQVIFEN</sequence>
<dbReference type="InterPro" id="IPR036514">
    <property type="entry name" value="SGNH_hydro_sf"/>
</dbReference>
<dbReference type="SUPFAM" id="SSF52266">
    <property type="entry name" value="SGNH hydrolase"/>
    <property type="match status" value="1"/>
</dbReference>
<proteinExistence type="predicted"/>
<gene>
    <name evidence="1" type="ORF">CJF43_04185</name>
</gene>
<accession>A0A266LZH6</accession>